<dbReference type="InterPro" id="IPR049737">
    <property type="entry name" value="Btbd6a-like_BACK"/>
</dbReference>
<dbReference type="OrthoDB" id="636773at2759"/>
<feature type="region of interest" description="Disordered" evidence="3">
    <location>
        <begin position="90"/>
        <end position="146"/>
    </location>
</feature>
<dbReference type="SMART" id="SM00225">
    <property type="entry name" value="BTB"/>
    <property type="match status" value="1"/>
</dbReference>
<evidence type="ECO:0000256" key="2">
    <source>
        <dbReference type="ARBA" id="ARBA00022490"/>
    </source>
</evidence>
<dbReference type="PANTHER" id="PTHR45774">
    <property type="entry name" value="BTB/POZ DOMAIN-CONTAINING"/>
    <property type="match status" value="1"/>
</dbReference>
<keyword evidence="2" id="KW-0963">Cytoplasm</keyword>
<dbReference type="InterPro" id="IPR012983">
    <property type="entry name" value="PHR"/>
</dbReference>
<protein>
    <submittedName>
        <fullName evidence="5">BTB/POZ domain-containing protein 6</fullName>
    </submittedName>
</protein>
<dbReference type="InterPro" id="IPR000210">
    <property type="entry name" value="BTB/POZ_dom"/>
</dbReference>
<dbReference type="Gene3D" id="3.30.710.10">
    <property type="entry name" value="Potassium Channel Kv1.1, Chain A"/>
    <property type="match status" value="1"/>
</dbReference>
<sequence>MYRVLPRDHSMTSGCWMDAFTSLCSAENKLITGSLKLLLWLPFPPSWSATADEGEAAKVTTFGSENLKFVVIEPTVLPIHHVSTNYHIVMLSPSPPNSPPSTSQKDDDDDNTPPVAEFGGENEQAPSTLTTTPTTSHPEESQPTMTTAASQLPLVLTTCLSANSDLKRPLLLAEIVSDSDLLLTCKKIKLAESASHIRNNINASGGPEHKSIFLTRSQQINSTSSQNQNEVFITQPHSLPASPIPSPAPGQRQTPTPTPSINWVSENLVVVQNRANNCSPTNYISSSHASCSASASRANDTSTQDWQALKTGVRERNAAMCNNDLMADVTFVVSSSSSSPVTFPAHKYVLATGSSVFFAMFYGTLAEQGSQVVVPDVEPDAFLKMLKYLYADEIDLDEESVLPTLHVAKKYIIPHLAKSCVQYMEASLTARNACVLLCQSRIFDEPDLMQRCWEVIDAQAEMALNSEGFIDIDHSTLKEILSRETLNCKEFHVFEAAMAWATADCERQELQPTPDNLRIVLGGALQLIRVPTMDLVEFADGPAQVGIFSLQECHDMFLHFTASLKPKLAYPIVPRAGLKPQVCHRFQSSAYRSNQWRYRGRCDSIQFQVDRRIFIVGFGLYGSSTGATTYGVHIELKRQGRILAENNTEFFSDGSSNTFHVYFQQPVQIDPDIFYTASAILDGMELSYFGQEGMTDVAVSNVAFQFQCSSESTNGTGVQGGQIPELIFYGPTPTLSSSQNSPQFSQENNSGSSFAGIQGSSHSQ</sequence>
<feature type="region of interest" description="Disordered" evidence="3">
    <location>
        <begin position="236"/>
        <end position="259"/>
    </location>
</feature>
<dbReference type="FunFam" id="2.60.120.820:FF:000001">
    <property type="entry name" value="BTB/POZ domain-containing protein 3"/>
    <property type="match status" value="1"/>
</dbReference>
<dbReference type="PROSITE" id="PS50097">
    <property type="entry name" value="BTB"/>
    <property type="match status" value="1"/>
</dbReference>
<accession>A0A226DDH6</accession>
<dbReference type="Gene3D" id="2.60.120.820">
    <property type="entry name" value="PHR domain"/>
    <property type="match status" value="1"/>
</dbReference>
<dbReference type="InterPro" id="IPR038648">
    <property type="entry name" value="PHR_sf"/>
</dbReference>
<name>A0A226DDH6_FOLCA</name>
<organism evidence="5 6">
    <name type="scientific">Folsomia candida</name>
    <name type="common">Springtail</name>
    <dbReference type="NCBI Taxonomy" id="158441"/>
    <lineage>
        <taxon>Eukaryota</taxon>
        <taxon>Metazoa</taxon>
        <taxon>Ecdysozoa</taxon>
        <taxon>Arthropoda</taxon>
        <taxon>Hexapoda</taxon>
        <taxon>Collembola</taxon>
        <taxon>Entomobryomorpha</taxon>
        <taxon>Isotomoidea</taxon>
        <taxon>Isotomidae</taxon>
        <taxon>Proisotominae</taxon>
        <taxon>Folsomia</taxon>
    </lineage>
</organism>
<comment type="caution">
    <text evidence="5">The sequence shown here is derived from an EMBL/GenBank/DDBJ whole genome shotgun (WGS) entry which is preliminary data.</text>
</comment>
<comment type="subcellular location">
    <subcellularLocation>
        <location evidence="1">Cytoplasm</location>
    </subcellularLocation>
</comment>
<feature type="compositionally biased region" description="Polar residues" evidence="3">
    <location>
        <begin position="733"/>
        <end position="764"/>
    </location>
</feature>
<dbReference type="GO" id="GO:0022008">
    <property type="term" value="P:neurogenesis"/>
    <property type="evidence" value="ECO:0007669"/>
    <property type="project" value="TreeGrafter"/>
</dbReference>
<dbReference type="CDD" id="cd18488">
    <property type="entry name" value="BACK_BTBD3_like"/>
    <property type="match status" value="1"/>
</dbReference>
<evidence type="ECO:0000256" key="1">
    <source>
        <dbReference type="ARBA" id="ARBA00004496"/>
    </source>
</evidence>
<dbReference type="Pfam" id="PF08005">
    <property type="entry name" value="PHR"/>
    <property type="match status" value="1"/>
</dbReference>
<dbReference type="Pfam" id="PF07707">
    <property type="entry name" value="BACK"/>
    <property type="match status" value="1"/>
</dbReference>
<gene>
    <name evidence="5" type="ORF">Fcan01_22607</name>
</gene>
<dbReference type="SMART" id="SM00875">
    <property type="entry name" value="BACK"/>
    <property type="match status" value="1"/>
</dbReference>
<dbReference type="SUPFAM" id="SSF54695">
    <property type="entry name" value="POZ domain"/>
    <property type="match status" value="1"/>
</dbReference>
<feature type="region of interest" description="Disordered" evidence="3">
    <location>
        <begin position="731"/>
        <end position="764"/>
    </location>
</feature>
<feature type="domain" description="BTB" evidence="4">
    <location>
        <begin position="327"/>
        <end position="398"/>
    </location>
</feature>
<dbReference type="InterPro" id="IPR011705">
    <property type="entry name" value="BACK"/>
</dbReference>
<dbReference type="EMBL" id="LNIX01000025">
    <property type="protein sequence ID" value="OXA42767.1"/>
    <property type="molecule type" value="Genomic_DNA"/>
</dbReference>
<evidence type="ECO:0000313" key="5">
    <source>
        <dbReference type="EMBL" id="OXA42767.1"/>
    </source>
</evidence>
<reference evidence="5 6" key="1">
    <citation type="submission" date="2015-12" db="EMBL/GenBank/DDBJ databases">
        <title>The genome of Folsomia candida.</title>
        <authorList>
            <person name="Faddeeva A."/>
            <person name="Derks M.F."/>
            <person name="Anvar Y."/>
            <person name="Smit S."/>
            <person name="Van Straalen N."/>
            <person name="Roelofs D."/>
        </authorList>
    </citation>
    <scope>NUCLEOTIDE SEQUENCE [LARGE SCALE GENOMIC DNA]</scope>
    <source>
        <strain evidence="5 6">VU population</strain>
        <tissue evidence="5">Whole body</tissue>
    </source>
</reference>
<evidence type="ECO:0000256" key="3">
    <source>
        <dbReference type="SAM" id="MobiDB-lite"/>
    </source>
</evidence>
<dbReference type="Pfam" id="PF00651">
    <property type="entry name" value="BTB"/>
    <property type="match status" value="1"/>
</dbReference>
<keyword evidence="6" id="KW-1185">Reference proteome</keyword>
<dbReference type="GO" id="GO:0005829">
    <property type="term" value="C:cytosol"/>
    <property type="evidence" value="ECO:0007669"/>
    <property type="project" value="TreeGrafter"/>
</dbReference>
<evidence type="ECO:0000259" key="4">
    <source>
        <dbReference type="PROSITE" id="PS50097"/>
    </source>
</evidence>
<dbReference type="FunFam" id="3.30.710.10:FF:000015">
    <property type="entry name" value="BTB/POZ domain-containing protein 3"/>
    <property type="match status" value="1"/>
</dbReference>
<dbReference type="AlphaFoldDB" id="A0A226DDH6"/>
<dbReference type="PANTHER" id="PTHR45774:SF9">
    <property type="entry name" value="LUTE, ISOFORM D"/>
    <property type="match status" value="1"/>
</dbReference>
<proteinExistence type="predicted"/>
<dbReference type="InterPro" id="IPR011333">
    <property type="entry name" value="SKP1/BTB/POZ_sf"/>
</dbReference>
<dbReference type="Proteomes" id="UP000198287">
    <property type="component" value="Unassembled WGS sequence"/>
</dbReference>
<dbReference type="Gene3D" id="1.25.40.420">
    <property type="match status" value="1"/>
</dbReference>
<feature type="compositionally biased region" description="Low complexity" evidence="3">
    <location>
        <begin position="126"/>
        <end position="144"/>
    </location>
</feature>
<evidence type="ECO:0000313" key="6">
    <source>
        <dbReference type="Proteomes" id="UP000198287"/>
    </source>
</evidence>